<feature type="non-terminal residue" evidence="2">
    <location>
        <position position="96"/>
    </location>
</feature>
<proteinExistence type="predicted"/>
<dbReference type="Proteomes" id="UP001218188">
    <property type="component" value="Unassembled WGS sequence"/>
</dbReference>
<evidence type="ECO:0000256" key="1">
    <source>
        <dbReference type="SAM" id="Coils"/>
    </source>
</evidence>
<evidence type="ECO:0000313" key="2">
    <source>
        <dbReference type="EMBL" id="KAJ7024788.1"/>
    </source>
</evidence>
<organism evidence="2 3">
    <name type="scientific">Mycena alexandri</name>
    <dbReference type="NCBI Taxonomy" id="1745969"/>
    <lineage>
        <taxon>Eukaryota</taxon>
        <taxon>Fungi</taxon>
        <taxon>Dikarya</taxon>
        <taxon>Basidiomycota</taxon>
        <taxon>Agaricomycotina</taxon>
        <taxon>Agaricomycetes</taxon>
        <taxon>Agaricomycetidae</taxon>
        <taxon>Agaricales</taxon>
        <taxon>Marasmiineae</taxon>
        <taxon>Mycenaceae</taxon>
        <taxon>Mycena</taxon>
    </lineage>
</organism>
<feature type="coiled-coil region" evidence="1">
    <location>
        <begin position="6"/>
        <end position="33"/>
    </location>
</feature>
<comment type="caution">
    <text evidence="2">The sequence shown here is derived from an EMBL/GenBank/DDBJ whole genome shotgun (WGS) entry which is preliminary data.</text>
</comment>
<dbReference type="EMBL" id="JARJCM010000164">
    <property type="protein sequence ID" value="KAJ7024788.1"/>
    <property type="molecule type" value="Genomic_DNA"/>
</dbReference>
<evidence type="ECO:0008006" key="4">
    <source>
        <dbReference type="Google" id="ProtNLM"/>
    </source>
</evidence>
<keyword evidence="1" id="KW-0175">Coiled coil</keyword>
<reference evidence="2" key="1">
    <citation type="submission" date="2023-03" db="EMBL/GenBank/DDBJ databases">
        <title>Massive genome expansion in bonnet fungi (Mycena s.s.) driven by repeated elements and novel gene families across ecological guilds.</title>
        <authorList>
            <consortium name="Lawrence Berkeley National Laboratory"/>
            <person name="Harder C.B."/>
            <person name="Miyauchi S."/>
            <person name="Viragh M."/>
            <person name="Kuo A."/>
            <person name="Thoen E."/>
            <person name="Andreopoulos B."/>
            <person name="Lu D."/>
            <person name="Skrede I."/>
            <person name="Drula E."/>
            <person name="Henrissat B."/>
            <person name="Morin E."/>
            <person name="Kohler A."/>
            <person name="Barry K."/>
            <person name="LaButti K."/>
            <person name="Morin E."/>
            <person name="Salamov A."/>
            <person name="Lipzen A."/>
            <person name="Mereny Z."/>
            <person name="Hegedus B."/>
            <person name="Baldrian P."/>
            <person name="Stursova M."/>
            <person name="Weitz H."/>
            <person name="Taylor A."/>
            <person name="Grigoriev I.V."/>
            <person name="Nagy L.G."/>
            <person name="Martin F."/>
            <person name="Kauserud H."/>
        </authorList>
    </citation>
    <scope>NUCLEOTIDE SEQUENCE</scope>
    <source>
        <strain evidence="2">CBHHK200</strain>
    </source>
</reference>
<evidence type="ECO:0000313" key="3">
    <source>
        <dbReference type="Proteomes" id="UP001218188"/>
    </source>
</evidence>
<protein>
    <recommendedName>
        <fullName evidence="4">F-box domain-containing protein</fullName>
    </recommendedName>
</protein>
<feature type="non-terminal residue" evidence="2">
    <location>
        <position position="1"/>
    </location>
</feature>
<accession>A0AAD6WRU8</accession>
<keyword evidence="3" id="KW-1185">Reference proteome</keyword>
<name>A0AAD6WRU8_9AGAR</name>
<gene>
    <name evidence="2" type="ORF">C8F04DRAFT_891232</name>
</gene>
<sequence>RQTPAIEAAETVLALIEEKMAELEVRRQELQDFIADDQKIVGPIRKMPNEILAEIFMQRVERVYSVPWNPAVDPEWLLGQVCGIWRAVALSTPRLW</sequence>
<dbReference type="AlphaFoldDB" id="A0AAD6WRU8"/>